<dbReference type="InterPro" id="IPR006059">
    <property type="entry name" value="SBP"/>
</dbReference>
<dbReference type="RefSeq" id="WP_249318521.1">
    <property type="nucleotide sequence ID" value="NZ_JACRSN010000004.1"/>
</dbReference>
<dbReference type="InterPro" id="IPR050490">
    <property type="entry name" value="Bact_solute-bd_prot1"/>
</dbReference>
<dbReference type="PANTHER" id="PTHR43649:SF12">
    <property type="entry name" value="DIACETYLCHITOBIOSE BINDING PROTEIN DASA"/>
    <property type="match status" value="1"/>
</dbReference>
<sequence length="776" mass="87516">MKKHTFLRAVLTALLAVLFVLTPLSACKRSDSGSSTAKYDHVYKQTSIELPEEMTNVDTLYYRDGTLYALGSAYEDVSDAKPDEDDVKPVQMTLMLCTVGTDGTQGKPQKLATPPEGSYISSTMLNPDLTISYLLNEYTYDEKTDNYEDKYTYKKVDLEGNELASVPLFTNNNDTENAMYPQYFVGDNDGNFYLASNNQIFAYDSNATQLYSVSVTGYINRLTKGPDGKVLVFWQEENETKMRIQALDNAAKQLGKEYEVGDEVSNYIYNMFGGDDGNLYYDNSSSLMQYDLSSKKSTELVNWINSDLNISNIDTSRVTIASEKELYLVSNSYHDDAGKTEIIRLDWVDPKDLKEKSILTLAASYINYDIQMAVVNFNKTSDQYRITVKDYSTYNTEEDYDRATTMLNNDIASGNIPDILLVSSDMPFDSYSAKGLFADLNQYLNADSDIKREDYLENVLAATTVDGKLYSIIPSFGIYTIAGKSKYVGTEPGWTMDDLNALIDKLPKDARLFYDMTRDDLLQLACMMTKNDFIDSQTGKCSFDSPEFVKLLEFTNTFSNESIWDSVDWDNVDESFWKDMETACRDDRAYLQSTSIYSFDDYWQLKKVTFGDDITLVGYPSASKQGSLITSSLELAMSAKSKNPDGAWQFIKYFLGDEYQSALSYQWPIKRSQIDKLAENAMKEPESSDETFIGSAASKVEPAEAAGMGNIGQIDQQSVDALKTFIESVSQVMRYDRSVLDIIKEEASAYYAGKKSADETAKIIQNRVQIYVSENR</sequence>
<dbReference type="EMBL" id="JACRSN010000004">
    <property type="protein sequence ID" value="MBC8533172.1"/>
    <property type="molecule type" value="Genomic_DNA"/>
</dbReference>
<evidence type="ECO:0000256" key="1">
    <source>
        <dbReference type="SAM" id="SignalP"/>
    </source>
</evidence>
<organism evidence="2 3">
    <name type="scientific">Yeguia hominis</name>
    <dbReference type="NCBI Taxonomy" id="2763662"/>
    <lineage>
        <taxon>Bacteria</taxon>
        <taxon>Bacillati</taxon>
        <taxon>Bacillota</taxon>
        <taxon>Clostridia</taxon>
        <taxon>Eubacteriales</taxon>
        <taxon>Yeguiaceae</taxon>
        <taxon>Yeguia</taxon>
    </lineage>
</organism>
<comment type="caution">
    <text evidence="2">The sequence shown here is derived from an EMBL/GenBank/DDBJ whole genome shotgun (WGS) entry which is preliminary data.</text>
</comment>
<dbReference type="Gene3D" id="3.40.190.10">
    <property type="entry name" value="Periplasmic binding protein-like II"/>
    <property type="match status" value="1"/>
</dbReference>
<protein>
    <submittedName>
        <fullName evidence="2">Extracellular solute-binding protein</fullName>
    </submittedName>
</protein>
<dbReference type="SUPFAM" id="SSF53850">
    <property type="entry name" value="Periplasmic binding protein-like II"/>
    <property type="match status" value="1"/>
</dbReference>
<evidence type="ECO:0000313" key="3">
    <source>
        <dbReference type="Proteomes" id="UP000651482"/>
    </source>
</evidence>
<reference evidence="2" key="1">
    <citation type="submission" date="2020-08" db="EMBL/GenBank/DDBJ databases">
        <title>Genome public.</title>
        <authorList>
            <person name="Liu C."/>
            <person name="Sun Q."/>
        </authorList>
    </citation>
    <scope>NUCLEOTIDE SEQUENCE</scope>
    <source>
        <strain evidence="2">NSJ-40</strain>
    </source>
</reference>
<dbReference type="AlphaFoldDB" id="A0A926D8B1"/>
<keyword evidence="1" id="KW-0732">Signal</keyword>
<feature type="chain" id="PRO_5038107892" evidence="1">
    <location>
        <begin position="27"/>
        <end position="776"/>
    </location>
</feature>
<gene>
    <name evidence="2" type="ORF">IAG03_03965</name>
</gene>
<feature type="signal peptide" evidence="1">
    <location>
        <begin position="1"/>
        <end position="26"/>
    </location>
</feature>
<evidence type="ECO:0000313" key="2">
    <source>
        <dbReference type="EMBL" id="MBC8533172.1"/>
    </source>
</evidence>
<dbReference type="Proteomes" id="UP000651482">
    <property type="component" value="Unassembled WGS sequence"/>
</dbReference>
<dbReference type="PANTHER" id="PTHR43649">
    <property type="entry name" value="ARABINOSE-BINDING PROTEIN-RELATED"/>
    <property type="match status" value="1"/>
</dbReference>
<proteinExistence type="predicted"/>
<name>A0A926D8B1_9FIRM</name>
<keyword evidence="3" id="KW-1185">Reference proteome</keyword>
<accession>A0A926D8B1</accession>
<dbReference type="SUPFAM" id="SSF63829">
    <property type="entry name" value="Calcium-dependent phosphotriesterase"/>
    <property type="match status" value="1"/>
</dbReference>
<dbReference type="Pfam" id="PF01547">
    <property type="entry name" value="SBP_bac_1"/>
    <property type="match status" value="1"/>
</dbReference>